<evidence type="ECO:0000313" key="1">
    <source>
        <dbReference type="EMBL" id="CAG8524218.1"/>
    </source>
</evidence>
<organism evidence="1 2">
    <name type="scientific">Dentiscutata erythropus</name>
    <dbReference type="NCBI Taxonomy" id="1348616"/>
    <lineage>
        <taxon>Eukaryota</taxon>
        <taxon>Fungi</taxon>
        <taxon>Fungi incertae sedis</taxon>
        <taxon>Mucoromycota</taxon>
        <taxon>Glomeromycotina</taxon>
        <taxon>Glomeromycetes</taxon>
        <taxon>Diversisporales</taxon>
        <taxon>Gigasporaceae</taxon>
        <taxon>Dentiscutata</taxon>
    </lineage>
</organism>
<dbReference type="AlphaFoldDB" id="A0A9N9FCD1"/>
<comment type="caution">
    <text evidence="1">The sequence shown here is derived from an EMBL/GenBank/DDBJ whole genome shotgun (WGS) entry which is preliminary data.</text>
</comment>
<evidence type="ECO:0000313" key="2">
    <source>
        <dbReference type="Proteomes" id="UP000789405"/>
    </source>
</evidence>
<dbReference type="EMBL" id="CAJVPY010001495">
    <property type="protein sequence ID" value="CAG8524218.1"/>
    <property type="molecule type" value="Genomic_DNA"/>
</dbReference>
<protein>
    <submittedName>
        <fullName evidence="1">15727_t:CDS:1</fullName>
    </submittedName>
</protein>
<sequence length="82" mass="9228">MFYRKTFRLEFWLSPILNTGLYLSRACIPLSINVSRFGYIEYGNGICVGVETSCKERSTKYITNCVQNLGLLLVIGCAMSSC</sequence>
<accession>A0A9N9FCD1</accession>
<feature type="non-terminal residue" evidence="1">
    <location>
        <position position="82"/>
    </location>
</feature>
<gene>
    <name evidence="1" type="ORF">DERYTH_LOCUS4024</name>
</gene>
<reference evidence="1" key="1">
    <citation type="submission" date="2021-06" db="EMBL/GenBank/DDBJ databases">
        <authorList>
            <person name="Kallberg Y."/>
            <person name="Tangrot J."/>
            <person name="Rosling A."/>
        </authorList>
    </citation>
    <scope>NUCLEOTIDE SEQUENCE</scope>
    <source>
        <strain evidence="1">MA453B</strain>
    </source>
</reference>
<proteinExistence type="predicted"/>
<name>A0A9N9FCD1_9GLOM</name>
<keyword evidence="2" id="KW-1185">Reference proteome</keyword>
<dbReference type="Proteomes" id="UP000789405">
    <property type="component" value="Unassembled WGS sequence"/>
</dbReference>